<sequence>MTDFKLLGKKLKSLRKEKMLTLQQLSERSGISTGYISKIERGAVNPSVKNIQKLCFVLDITANELMIDETETEKISSTNKEKSYILRKEERLPIYGIVNALDFESVFEDSPHFKVNVLTLVSGMREQSYNVHSYDEFGIVAKGKLGLEMDDGNYELSEGDCIMIRANTKHTITNRSSEECISYWIEISK</sequence>
<dbReference type="InterPro" id="IPR011051">
    <property type="entry name" value="RmlC_Cupin_sf"/>
</dbReference>
<feature type="domain" description="HTH cro/C1-type" evidence="2">
    <location>
        <begin position="11"/>
        <end position="65"/>
    </location>
</feature>
<dbReference type="PROSITE" id="PS50943">
    <property type="entry name" value="HTH_CROC1"/>
    <property type="match status" value="1"/>
</dbReference>
<dbReference type="PANTHER" id="PTHR46797">
    <property type="entry name" value="HTH-TYPE TRANSCRIPTIONAL REGULATOR"/>
    <property type="match status" value="1"/>
</dbReference>
<dbReference type="EMBL" id="FQVI01000017">
    <property type="protein sequence ID" value="SHF22133.1"/>
    <property type="molecule type" value="Genomic_DNA"/>
</dbReference>
<dbReference type="InterPro" id="IPR050807">
    <property type="entry name" value="TransReg_Diox_bact_type"/>
</dbReference>
<dbReference type="SUPFAM" id="SSF47413">
    <property type="entry name" value="lambda repressor-like DNA-binding domains"/>
    <property type="match status" value="1"/>
</dbReference>
<dbReference type="Gene3D" id="2.60.120.10">
    <property type="entry name" value="Jelly Rolls"/>
    <property type="match status" value="1"/>
</dbReference>
<organism evidence="3 4">
    <name type="scientific">Lactonifactor longoviformis DSM 17459</name>
    <dbReference type="NCBI Taxonomy" id="1122155"/>
    <lineage>
        <taxon>Bacteria</taxon>
        <taxon>Bacillati</taxon>
        <taxon>Bacillota</taxon>
        <taxon>Clostridia</taxon>
        <taxon>Eubacteriales</taxon>
        <taxon>Clostridiaceae</taxon>
        <taxon>Lactonifactor</taxon>
    </lineage>
</organism>
<keyword evidence="1" id="KW-0238">DNA-binding</keyword>
<evidence type="ECO:0000313" key="3">
    <source>
        <dbReference type="EMBL" id="SHF22133.1"/>
    </source>
</evidence>
<dbReference type="InterPro" id="IPR014710">
    <property type="entry name" value="RmlC-like_jellyroll"/>
</dbReference>
<reference evidence="3 4" key="1">
    <citation type="submission" date="2016-11" db="EMBL/GenBank/DDBJ databases">
        <authorList>
            <person name="Jaros S."/>
            <person name="Januszkiewicz K."/>
            <person name="Wedrychowicz H."/>
        </authorList>
    </citation>
    <scope>NUCLEOTIDE SEQUENCE [LARGE SCALE GENOMIC DNA]</scope>
    <source>
        <strain evidence="3 4">DSM 17459</strain>
    </source>
</reference>
<dbReference type="InterPro" id="IPR001387">
    <property type="entry name" value="Cro/C1-type_HTH"/>
</dbReference>
<evidence type="ECO:0000313" key="4">
    <source>
        <dbReference type="Proteomes" id="UP000184245"/>
    </source>
</evidence>
<gene>
    <name evidence="3" type="ORF">SAMN02745158_02922</name>
</gene>
<dbReference type="GO" id="GO:0003700">
    <property type="term" value="F:DNA-binding transcription factor activity"/>
    <property type="evidence" value="ECO:0007669"/>
    <property type="project" value="TreeGrafter"/>
</dbReference>
<evidence type="ECO:0000259" key="2">
    <source>
        <dbReference type="PROSITE" id="PS50943"/>
    </source>
</evidence>
<dbReference type="RefSeq" id="WP_072853052.1">
    <property type="nucleotide sequence ID" value="NZ_FQVI01000017.1"/>
</dbReference>
<dbReference type="STRING" id="1122155.SAMN02745158_02922"/>
<dbReference type="SUPFAM" id="SSF51182">
    <property type="entry name" value="RmlC-like cupins"/>
    <property type="match status" value="1"/>
</dbReference>
<dbReference type="GO" id="GO:0005829">
    <property type="term" value="C:cytosol"/>
    <property type="evidence" value="ECO:0007669"/>
    <property type="project" value="TreeGrafter"/>
</dbReference>
<dbReference type="AlphaFoldDB" id="A0A1M4ZVQ4"/>
<dbReference type="SMART" id="SM00530">
    <property type="entry name" value="HTH_XRE"/>
    <property type="match status" value="1"/>
</dbReference>
<evidence type="ECO:0000256" key="1">
    <source>
        <dbReference type="ARBA" id="ARBA00023125"/>
    </source>
</evidence>
<dbReference type="Proteomes" id="UP000184245">
    <property type="component" value="Unassembled WGS sequence"/>
</dbReference>
<dbReference type="InterPro" id="IPR013096">
    <property type="entry name" value="Cupin_2"/>
</dbReference>
<dbReference type="OrthoDB" id="1954354at2"/>
<protein>
    <submittedName>
        <fullName evidence="3">Transcriptional regulator, XRE family with cupin sensor</fullName>
    </submittedName>
</protein>
<dbReference type="CDD" id="cd02209">
    <property type="entry name" value="cupin_XRE_C"/>
    <property type="match status" value="1"/>
</dbReference>
<dbReference type="Pfam" id="PF01381">
    <property type="entry name" value="HTH_3"/>
    <property type="match status" value="1"/>
</dbReference>
<dbReference type="PANTHER" id="PTHR46797:SF1">
    <property type="entry name" value="METHYLPHOSPHONATE SYNTHASE"/>
    <property type="match status" value="1"/>
</dbReference>
<dbReference type="InterPro" id="IPR010982">
    <property type="entry name" value="Lambda_DNA-bd_dom_sf"/>
</dbReference>
<dbReference type="Gene3D" id="1.10.260.40">
    <property type="entry name" value="lambda repressor-like DNA-binding domains"/>
    <property type="match status" value="1"/>
</dbReference>
<name>A0A1M4ZVQ4_9CLOT</name>
<accession>A0A1M4ZVQ4</accession>
<dbReference type="CDD" id="cd00093">
    <property type="entry name" value="HTH_XRE"/>
    <property type="match status" value="1"/>
</dbReference>
<proteinExistence type="predicted"/>
<keyword evidence="4" id="KW-1185">Reference proteome</keyword>
<dbReference type="GO" id="GO:0003677">
    <property type="term" value="F:DNA binding"/>
    <property type="evidence" value="ECO:0007669"/>
    <property type="project" value="UniProtKB-KW"/>
</dbReference>
<dbReference type="Pfam" id="PF07883">
    <property type="entry name" value="Cupin_2"/>
    <property type="match status" value="1"/>
</dbReference>